<feature type="compositionally biased region" description="Basic residues" evidence="3">
    <location>
        <begin position="357"/>
        <end position="371"/>
    </location>
</feature>
<name>A0A1B6LA32_9HEMI</name>
<keyword evidence="2" id="KW-0862">Zinc</keyword>
<dbReference type="EMBL" id="GEBQ01019395">
    <property type="protein sequence ID" value="JAT20582.1"/>
    <property type="molecule type" value="Transcribed_RNA"/>
</dbReference>
<dbReference type="InterPro" id="IPR013087">
    <property type="entry name" value="Znf_C2H2_type"/>
</dbReference>
<dbReference type="SUPFAM" id="SSF57716">
    <property type="entry name" value="Glucocorticoid receptor-like (DNA-binding domain)"/>
    <property type="match status" value="1"/>
</dbReference>
<dbReference type="GO" id="GO:0008270">
    <property type="term" value="F:zinc ion binding"/>
    <property type="evidence" value="ECO:0007669"/>
    <property type="project" value="UniProtKB-UniRule"/>
</dbReference>
<feature type="domain" description="ZAD" evidence="5">
    <location>
        <begin position="20"/>
        <end position="92"/>
    </location>
</feature>
<dbReference type="Pfam" id="PF00096">
    <property type="entry name" value="zf-C2H2"/>
    <property type="match status" value="1"/>
</dbReference>
<evidence type="ECO:0000256" key="3">
    <source>
        <dbReference type="SAM" id="MobiDB-lite"/>
    </source>
</evidence>
<feature type="binding site" evidence="2">
    <location>
        <position position="25"/>
    </location>
    <ligand>
        <name>Zn(2+)</name>
        <dbReference type="ChEBI" id="CHEBI:29105"/>
    </ligand>
</feature>
<feature type="binding site" evidence="2">
    <location>
        <position position="65"/>
    </location>
    <ligand>
        <name>Zn(2+)</name>
        <dbReference type="ChEBI" id="CHEBI:29105"/>
    </ligand>
</feature>
<dbReference type="SUPFAM" id="SSF57667">
    <property type="entry name" value="beta-beta-alpha zinc fingers"/>
    <property type="match status" value="1"/>
</dbReference>
<dbReference type="SMART" id="SM00355">
    <property type="entry name" value="ZnF_C2H2"/>
    <property type="match status" value="2"/>
</dbReference>
<feature type="region of interest" description="Disordered" evidence="3">
    <location>
        <begin position="142"/>
        <end position="161"/>
    </location>
</feature>
<dbReference type="Pfam" id="PF07776">
    <property type="entry name" value="zf-AD"/>
    <property type="match status" value="1"/>
</dbReference>
<protein>
    <recommendedName>
        <fullName evidence="7">C2H2-type domain-containing protein</fullName>
    </recommendedName>
</protein>
<feature type="domain" description="C2H2-type" evidence="4">
    <location>
        <begin position="278"/>
        <end position="306"/>
    </location>
</feature>
<dbReference type="PROSITE" id="PS50157">
    <property type="entry name" value="ZINC_FINGER_C2H2_2"/>
    <property type="match status" value="2"/>
</dbReference>
<feature type="compositionally biased region" description="Polar residues" evidence="3">
    <location>
        <begin position="152"/>
        <end position="161"/>
    </location>
</feature>
<feature type="region of interest" description="Disordered" evidence="3">
    <location>
        <begin position="342"/>
        <end position="374"/>
    </location>
</feature>
<evidence type="ECO:0000256" key="2">
    <source>
        <dbReference type="PROSITE-ProRule" id="PRU01263"/>
    </source>
</evidence>
<dbReference type="GO" id="GO:0005634">
    <property type="term" value="C:nucleus"/>
    <property type="evidence" value="ECO:0007669"/>
    <property type="project" value="InterPro"/>
</dbReference>
<evidence type="ECO:0000259" key="4">
    <source>
        <dbReference type="PROSITE" id="PS50157"/>
    </source>
</evidence>
<evidence type="ECO:0000256" key="1">
    <source>
        <dbReference type="PROSITE-ProRule" id="PRU00042"/>
    </source>
</evidence>
<feature type="binding site" evidence="2">
    <location>
        <position position="22"/>
    </location>
    <ligand>
        <name>Zn(2+)</name>
        <dbReference type="ChEBI" id="CHEBI:29105"/>
    </ligand>
</feature>
<dbReference type="InterPro" id="IPR012934">
    <property type="entry name" value="Znf_AD"/>
</dbReference>
<feature type="domain" description="C2H2-type" evidence="4">
    <location>
        <begin position="322"/>
        <end position="344"/>
    </location>
</feature>
<gene>
    <name evidence="6" type="ORF">g.15275</name>
</gene>
<dbReference type="Gene3D" id="3.40.1800.20">
    <property type="match status" value="1"/>
</dbReference>
<evidence type="ECO:0000259" key="5">
    <source>
        <dbReference type="PROSITE" id="PS51915"/>
    </source>
</evidence>
<keyword evidence="2" id="KW-0479">Metal-binding</keyword>
<evidence type="ECO:0000313" key="6">
    <source>
        <dbReference type="EMBL" id="JAT20582.1"/>
    </source>
</evidence>
<accession>A0A1B6LA32</accession>
<dbReference type="PROSITE" id="PS00028">
    <property type="entry name" value="ZINC_FINGER_C2H2_1"/>
    <property type="match status" value="1"/>
</dbReference>
<proteinExistence type="predicted"/>
<evidence type="ECO:0008006" key="7">
    <source>
        <dbReference type="Google" id="ProtNLM"/>
    </source>
</evidence>
<keyword evidence="1" id="KW-0863">Zinc-finger</keyword>
<sequence>MSLGFNGLEVNEINGLDINDVCRLCGSEEGIRVDIFEPGAEHVKKIHKILPITVNEYDPFPKNMCHRCSFKVNEFYEFRVNCIKAQEVFKNKVPWLRNRKVQSTSINNDLPPMVELPLDPINSISPNEKQIFRKSTEENNSTIIIDDDSPPYSLSNSATSNENNVHHEKIIMKIKKSNIKKKSKRRSIWDIKKRKRNPNKAFKIAEVFTTSLNEFNDVDENNSPLQSSSDEKKKMKTEIPGTNFNGTNHVLPEDKTEEQLKFSKYILVTNIPRVGNVYTCEKCGRTFLSPQPASLHVCHANSNEDNSSQNDDNISSSLNEFYNCEECDQVFTRHSQLIAHQKKHESVDVSSDDNFTPHKKKKRHHSKKKPKSQVTRKNIFPFIYDQDECTVVKHSLLSSDSD</sequence>
<reference evidence="6" key="1">
    <citation type="submission" date="2015-11" db="EMBL/GenBank/DDBJ databases">
        <title>De novo transcriptome assembly of four potential Pierce s Disease insect vectors from Arizona vineyards.</title>
        <authorList>
            <person name="Tassone E.E."/>
        </authorList>
    </citation>
    <scope>NUCLEOTIDE SEQUENCE</scope>
</reference>
<organism evidence="6">
    <name type="scientific">Graphocephala atropunctata</name>
    <dbReference type="NCBI Taxonomy" id="36148"/>
    <lineage>
        <taxon>Eukaryota</taxon>
        <taxon>Metazoa</taxon>
        <taxon>Ecdysozoa</taxon>
        <taxon>Arthropoda</taxon>
        <taxon>Hexapoda</taxon>
        <taxon>Insecta</taxon>
        <taxon>Pterygota</taxon>
        <taxon>Neoptera</taxon>
        <taxon>Paraneoptera</taxon>
        <taxon>Hemiptera</taxon>
        <taxon>Auchenorrhyncha</taxon>
        <taxon>Membracoidea</taxon>
        <taxon>Cicadellidae</taxon>
        <taxon>Cicadellinae</taxon>
        <taxon>Cicadellini</taxon>
        <taxon>Graphocephala</taxon>
    </lineage>
</organism>
<dbReference type="Gene3D" id="3.30.160.60">
    <property type="entry name" value="Classic Zinc Finger"/>
    <property type="match status" value="1"/>
</dbReference>
<feature type="binding site" evidence="2">
    <location>
        <position position="68"/>
    </location>
    <ligand>
        <name>Zn(2+)</name>
        <dbReference type="ChEBI" id="CHEBI:29105"/>
    </ligand>
</feature>
<dbReference type="PROSITE" id="PS51915">
    <property type="entry name" value="ZAD"/>
    <property type="match status" value="1"/>
</dbReference>
<dbReference type="AlphaFoldDB" id="A0A1B6LA32"/>
<dbReference type="SMART" id="SM00868">
    <property type="entry name" value="zf-AD"/>
    <property type="match status" value="1"/>
</dbReference>
<dbReference type="InterPro" id="IPR036236">
    <property type="entry name" value="Znf_C2H2_sf"/>
</dbReference>